<dbReference type="AlphaFoldDB" id="A0A367IM56"/>
<gene>
    <name evidence="2" type="ORF">CU097_001403</name>
</gene>
<feature type="non-terminal residue" evidence="2">
    <location>
        <position position="1"/>
    </location>
</feature>
<evidence type="ECO:0000256" key="1">
    <source>
        <dbReference type="SAM" id="MobiDB-lite"/>
    </source>
</evidence>
<feature type="region of interest" description="Disordered" evidence="1">
    <location>
        <begin position="25"/>
        <end position="98"/>
    </location>
</feature>
<sequence length="98" mass="10854">NAVMVVPEFEDITEDTAPVEIYNLGKRGRSHNSESTSMAENNTNKDIRRNRTTPPEPLDGPSLSHIRDAQTQLPGIQNILNRNSSADNIEMASHRAIS</sequence>
<evidence type="ECO:0000313" key="3">
    <source>
        <dbReference type="Proteomes" id="UP000252139"/>
    </source>
</evidence>
<proteinExistence type="predicted"/>
<feature type="compositionally biased region" description="Polar residues" evidence="1">
    <location>
        <begin position="33"/>
        <end position="42"/>
    </location>
</feature>
<protein>
    <submittedName>
        <fullName evidence="2">Uncharacterized protein</fullName>
    </submittedName>
</protein>
<feature type="non-terminal residue" evidence="2">
    <location>
        <position position="98"/>
    </location>
</feature>
<feature type="compositionally biased region" description="Polar residues" evidence="1">
    <location>
        <begin position="69"/>
        <end position="87"/>
    </location>
</feature>
<dbReference type="Proteomes" id="UP000252139">
    <property type="component" value="Unassembled WGS sequence"/>
</dbReference>
<comment type="caution">
    <text evidence="2">The sequence shown here is derived from an EMBL/GenBank/DDBJ whole genome shotgun (WGS) entry which is preliminary data.</text>
</comment>
<organism evidence="2 3">
    <name type="scientific">Rhizopus azygosporus</name>
    <name type="common">Rhizopus microsporus var. azygosporus</name>
    <dbReference type="NCBI Taxonomy" id="86630"/>
    <lineage>
        <taxon>Eukaryota</taxon>
        <taxon>Fungi</taxon>
        <taxon>Fungi incertae sedis</taxon>
        <taxon>Mucoromycota</taxon>
        <taxon>Mucoromycotina</taxon>
        <taxon>Mucoromycetes</taxon>
        <taxon>Mucorales</taxon>
        <taxon>Mucorineae</taxon>
        <taxon>Rhizopodaceae</taxon>
        <taxon>Rhizopus</taxon>
    </lineage>
</organism>
<keyword evidence="3" id="KW-1185">Reference proteome</keyword>
<dbReference type="EMBL" id="PJQL01005052">
    <property type="protein sequence ID" value="RCH78581.1"/>
    <property type="molecule type" value="Genomic_DNA"/>
</dbReference>
<name>A0A367IM56_RHIAZ</name>
<evidence type="ECO:0000313" key="2">
    <source>
        <dbReference type="EMBL" id="RCH78581.1"/>
    </source>
</evidence>
<reference evidence="2 3" key="1">
    <citation type="journal article" date="2018" name="G3 (Bethesda)">
        <title>Phylogenetic and Phylogenomic Definition of Rhizopus Species.</title>
        <authorList>
            <person name="Gryganskyi A.P."/>
            <person name="Golan J."/>
            <person name="Dolatabadi S."/>
            <person name="Mondo S."/>
            <person name="Robb S."/>
            <person name="Idnurm A."/>
            <person name="Muszewska A."/>
            <person name="Steczkiewicz K."/>
            <person name="Masonjones S."/>
            <person name="Liao H.L."/>
            <person name="Gajdeczka M.T."/>
            <person name="Anike F."/>
            <person name="Vuek A."/>
            <person name="Anishchenko I.M."/>
            <person name="Voigt K."/>
            <person name="de Hoog G.S."/>
            <person name="Smith M.E."/>
            <person name="Heitman J."/>
            <person name="Vilgalys R."/>
            <person name="Stajich J.E."/>
        </authorList>
    </citation>
    <scope>NUCLEOTIDE SEQUENCE [LARGE SCALE GENOMIC DNA]</scope>
    <source>
        <strain evidence="2 3">CBS 357.93</strain>
    </source>
</reference>
<accession>A0A367IM56</accession>